<dbReference type="EMBL" id="SHKV01000001">
    <property type="protein sequence ID" value="RZU32488.1"/>
    <property type="molecule type" value="Genomic_DNA"/>
</dbReference>
<dbReference type="PANTHER" id="PTHR46523">
    <property type="entry name" value="DCTP PYROPHOSPHATASE 1"/>
    <property type="match status" value="1"/>
</dbReference>
<sequence>MSDLADLTARMRAFTDERDWGQFHDLKSLTLALTGEVGEVAELVQWLPDSAARTVSDERLRERLGEELADVLLYLVRLADVAGIDLADEAAKKLERNESRFPADGHRGVAPDRH</sequence>
<dbReference type="PANTHER" id="PTHR46523:SF1">
    <property type="entry name" value="DCTP PYROPHOSPHATASE 1"/>
    <property type="match status" value="1"/>
</dbReference>
<gene>
    <name evidence="3" type="ORF">BKA19_2183</name>
</gene>
<comment type="caution">
    <text evidence="3">The sequence shown here is derived from an EMBL/GenBank/DDBJ whole genome shotgun (WGS) entry which is preliminary data.</text>
</comment>
<organism evidence="3 4">
    <name type="scientific">Blastococcus saxobsidens</name>
    <dbReference type="NCBI Taxonomy" id="138336"/>
    <lineage>
        <taxon>Bacteria</taxon>
        <taxon>Bacillati</taxon>
        <taxon>Actinomycetota</taxon>
        <taxon>Actinomycetes</taxon>
        <taxon>Geodermatophilales</taxon>
        <taxon>Geodermatophilaceae</taxon>
        <taxon>Blastococcus</taxon>
    </lineage>
</organism>
<evidence type="ECO:0000256" key="1">
    <source>
        <dbReference type="SAM" id="MobiDB-lite"/>
    </source>
</evidence>
<evidence type="ECO:0000313" key="4">
    <source>
        <dbReference type="Proteomes" id="UP000292507"/>
    </source>
</evidence>
<dbReference type="GO" id="GO:0005829">
    <property type="term" value="C:cytosol"/>
    <property type="evidence" value="ECO:0007669"/>
    <property type="project" value="TreeGrafter"/>
</dbReference>
<dbReference type="CDD" id="cd11537">
    <property type="entry name" value="NTP-PPase_RS21-C6_like"/>
    <property type="match status" value="1"/>
</dbReference>
<keyword evidence="3" id="KW-0378">Hydrolase</keyword>
<dbReference type="GO" id="GO:0042262">
    <property type="term" value="P:DNA protection"/>
    <property type="evidence" value="ECO:0007669"/>
    <property type="project" value="TreeGrafter"/>
</dbReference>
<dbReference type="PIRSF" id="PIRSF029826">
    <property type="entry name" value="UCP029826_pph"/>
    <property type="match status" value="1"/>
</dbReference>
<dbReference type="GO" id="GO:0006253">
    <property type="term" value="P:dCTP catabolic process"/>
    <property type="evidence" value="ECO:0007669"/>
    <property type="project" value="TreeGrafter"/>
</dbReference>
<dbReference type="AlphaFoldDB" id="A0A4Q7Y712"/>
<dbReference type="InterPro" id="IPR004518">
    <property type="entry name" value="MazG-like_dom"/>
</dbReference>
<proteinExistence type="predicted"/>
<name>A0A4Q7Y712_9ACTN</name>
<dbReference type="InterPro" id="IPR052555">
    <property type="entry name" value="dCTP_Pyrophosphatase"/>
</dbReference>
<reference evidence="3 4" key="1">
    <citation type="submission" date="2019-02" db="EMBL/GenBank/DDBJ databases">
        <title>Sequencing the genomes of 1000 actinobacteria strains.</title>
        <authorList>
            <person name="Klenk H.-P."/>
        </authorList>
    </citation>
    <scope>NUCLEOTIDE SEQUENCE [LARGE SCALE GENOMIC DNA]</scope>
    <source>
        <strain evidence="3 4">DSM 44509</strain>
    </source>
</reference>
<dbReference type="RefSeq" id="WP_242611089.1">
    <property type="nucleotide sequence ID" value="NZ_POQT01000013.1"/>
</dbReference>
<feature type="domain" description="NTP pyrophosphohydrolase MazG-like" evidence="2">
    <location>
        <begin position="27"/>
        <end position="102"/>
    </location>
</feature>
<dbReference type="Proteomes" id="UP000292507">
    <property type="component" value="Unassembled WGS sequence"/>
</dbReference>
<dbReference type="SUPFAM" id="SSF101386">
    <property type="entry name" value="all-alpha NTP pyrophosphatases"/>
    <property type="match status" value="1"/>
</dbReference>
<dbReference type="InterPro" id="IPR025984">
    <property type="entry name" value="DCTPP"/>
</dbReference>
<protein>
    <submittedName>
        <fullName evidence="3">NTP pyrophosphatase (Non-canonical NTP hydrolase)</fullName>
    </submittedName>
</protein>
<dbReference type="GO" id="GO:0047840">
    <property type="term" value="F:dCTP diphosphatase activity"/>
    <property type="evidence" value="ECO:0007669"/>
    <property type="project" value="TreeGrafter"/>
</dbReference>
<keyword evidence="4" id="KW-1185">Reference proteome</keyword>
<dbReference type="Gene3D" id="1.10.287.1080">
    <property type="entry name" value="MazG-like"/>
    <property type="match status" value="1"/>
</dbReference>
<evidence type="ECO:0000313" key="3">
    <source>
        <dbReference type="EMBL" id="RZU32488.1"/>
    </source>
</evidence>
<feature type="region of interest" description="Disordered" evidence="1">
    <location>
        <begin position="95"/>
        <end position="114"/>
    </location>
</feature>
<accession>A0A4Q7Y712</accession>
<dbReference type="Pfam" id="PF03819">
    <property type="entry name" value="MazG"/>
    <property type="match status" value="1"/>
</dbReference>
<evidence type="ECO:0000259" key="2">
    <source>
        <dbReference type="Pfam" id="PF03819"/>
    </source>
</evidence>